<keyword evidence="2" id="KW-1185">Reference proteome</keyword>
<accession>A0A142JMF9</accession>
<reference evidence="1 2" key="1">
    <citation type="submission" date="2016-03" db="EMBL/GenBank/DDBJ databases">
        <title>Complete genome sequence of a novel chlorpyrifos degrading bacterium, Cupriavidus nantongensis sp. X1.</title>
        <authorList>
            <person name="Fang L."/>
        </authorList>
    </citation>
    <scope>NUCLEOTIDE SEQUENCE [LARGE SCALE GENOMIC DNA]</scope>
    <source>
        <strain evidence="1 2">X1</strain>
    </source>
</reference>
<dbReference type="EMBL" id="CP014844">
    <property type="protein sequence ID" value="AMR79271.1"/>
    <property type="molecule type" value="Genomic_DNA"/>
</dbReference>
<organism evidence="1 2">
    <name type="scientific">Cupriavidus nantongensis</name>
    <dbReference type="NCBI Taxonomy" id="1796606"/>
    <lineage>
        <taxon>Bacteria</taxon>
        <taxon>Pseudomonadati</taxon>
        <taxon>Pseudomonadota</taxon>
        <taxon>Betaproteobacteria</taxon>
        <taxon>Burkholderiales</taxon>
        <taxon>Burkholderiaceae</taxon>
        <taxon>Cupriavidus</taxon>
    </lineage>
</organism>
<sequence length="498" mass="54291">MTTKAEIEQWLRRDDRNPVFLVEVNVRAGGAEVTRYLSNRPYVTGPAEVPANTAYLPYISGGVKAAERLALDGFDGPATSGSVSVATASFALANADGRLDGWLADVWANRQIRVFVGDSRWLRSQFYLLFDGIVADLDPTDRGELTLRMLDKLQRLNAPLSEAKLTSGQNKDALIPQVLGECHNVEPLLVSEATHNYAVNPYQCERLIEVRDNGAPVSFTPQLANSQFTLNQSPAGQITASVQGDRQGGTYAKDAAGIVQRLVTMFGKASERFTAADLDAANLMAFAAANPQMIGLYVKDRMNVLEACRQVAASVGAQILMSRAGLLRLVRLALPPAGQARVIKPADYKEGSLRPKARSTVRAGVKVGYCRNWTQQTNLQTGIPEAHKTLYAQEWLVATASDAGVATQYRLHSDPEQEDTLLQTRAEAQAEADRRLALWKVPRHVYQMQCNASFLTLELGEPVTVYNSRFGLAGGKTGLVVGIESDWLNGEAMVEVLI</sequence>
<dbReference type="KEGG" id="cnan:A2G96_16855"/>
<dbReference type="OrthoDB" id="6146556at2"/>
<evidence type="ECO:0000313" key="1">
    <source>
        <dbReference type="EMBL" id="AMR79271.1"/>
    </source>
</evidence>
<dbReference type="AlphaFoldDB" id="A0A142JMF9"/>
<dbReference type="Proteomes" id="UP000075238">
    <property type="component" value="Chromosome 1"/>
</dbReference>
<evidence type="ECO:0008006" key="3">
    <source>
        <dbReference type="Google" id="ProtNLM"/>
    </source>
</evidence>
<proteinExistence type="predicted"/>
<protein>
    <recommendedName>
        <fullName evidence="3">Tip attachment protein J domain-containing protein</fullName>
    </recommendedName>
</protein>
<dbReference type="STRING" id="1796606.A2G96_16855"/>
<dbReference type="RefSeq" id="WP_062801121.1">
    <property type="nucleotide sequence ID" value="NZ_CP014844.1"/>
</dbReference>
<name>A0A142JMF9_9BURK</name>
<evidence type="ECO:0000313" key="2">
    <source>
        <dbReference type="Proteomes" id="UP000075238"/>
    </source>
</evidence>
<gene>
    <name evidence="1" type="ORF">A2G96_16855</name>
</gene>